<dbReference type="Gene3D" id="3.90.1570.50">
    <property type="match status" value="1"/>
</dbReference>
<evidence type="ECO:0000313" key="3">
    <source>
        <dbReference type="Proteomes" id="UP000308760"/>
    </source>
</evidence>
<evidence type="ECO:0000259" key="1">
    <source>
        <dbReference type="SMART" id="SM00487"/>
    </source>
</evidence>
<reference evidence="3" key="1">
    <citation type="submission" date="2019-04" db="EMBL/GenBank/DDBJ databases">
        <title>Nocardioides xinjiangensis sp. nov.</title>
        <authorList>
            <person name="Liu S."/>
        </authorList>
    </citation>
    <scope>NUCLEOTIDE SEQUENCE [LARGE SCALE GENOMIC DNA]</scope>
    <source>
        <strain evidence="3">18</strain>
    </source>
</reference>
<dbReference type="Proteomes" id="UP000308760">
    <property type="component" value="Unassembled WGS sequence"/>
</dbReference>
<dbReference type="InterPro" id="IPR007409">
    <property type="entry name" value="Restrct_endonuc_type1_HsdR_N"/>
</dbReference>
<dbReference type="GO" id="GO:0003677">
    <property type="term" value="F:DNA binding"/>
    <property type="evidence" value="ECO:0007669"/>
    <property type="project" value="UniProtKB-KW"/>
</dbReference>
<protein>
    <submittedName>
        <fullName evidence="2">Type I restriction endonuclease subunit R</fullName>
    </submittedName>
</protein>
<dbReference type="GO" id="GO:0005524">
    <property type="term" value="F:ATP binding"/>
    <property type="evidence" value="ECO:0007669"/>
    <property type="project" value="UniProtKB-KW"/>
</dbReference>
<evidence type="ECO:0000313" key="2">
    <source>
        <dbReference type="EMBL" id="THV43017.1"/>
    </source>
</evidence>
<name>A0A4S8QEG7_9ACTN</name>
<reference evidence="2 3" key="2">
    <citation type="submission" date="2019-05" db="EMBL/GenBank/DDBJ databases">
        <title>Glycomyces buryatensis sp. nov.</title>
        <authorList>
            <person name="Nikitina E."/>
        </authorList>
    </citation>
    <scope>NUCLEOTIDE SEQUENCE [LARGE SCALE GENOMIC DNA]</scope>
    <source>
        <strain evidence="2 3">18</strain>
    </source>
</reference>
<dbReference type="GO" id="GO:0009307">
    <property type="term" value="P:DNA restriction-modification system"/>
    <property type="evidence" value="ECO:0007669"/>
    <property type="project" value="UniProtKB-KW"/>
</dbReference>
<dbReference type="InterPro" id="IPR014001">
    <property type="entry name" value="Helicase_ATP-bd"/>
</dbReference>
<sequence length="1050" mass="117815">MSPGPHTELPFEARVEFEMVSRGWTRAEGTFDVELSIDTGAMFEFISATQRKRWDRLVGFYGGDAPTAQRQFAQRVASEIDARGTLDVLRQGVKDRGVQIELAYFRPGHTLAVNALAEYDANLLTVARQLHFSSRDPQKSVDMALFLNGLPVATAELKNPNTGQNADHAVFQYRNNRDPNDVFFAKRTLVHFAVDPDRAFITTRLHGADTQFLPFNIGSNGPGISGGAGNPDAAPGSYSVAYLWEQIWQSDNWLEILHRFIHVKVPDRKGVKENPHTSPKIFPRFHQWHAVQQMIDHARSNGAGSNYLIQHSAGSGKSNTIAWLSHRLSNLFDADNRPVFHKTIVITDRVVLDRQLQRTIYQFDHTPGVVKKIDEDSAQLAAALEDATSKIIISTLQLYPFVLGKIAEKGYTDLADRRYAVIIDEAHSSQGGETPTKIKQAVGANAVREEDEDEATYLTRARGPQPNLSYFAFTATPKSPTLKLFGGFDPERIHPRTGDKGMHVPFHVYSMRQAIDEGYILDVLANYITYDTKWRLRNAAVEQAESRAANPEVDAAKTRKKFVRYAEQHPTSMEQKAKLIVDDIREDLVGRLGGRAKAMVVTNGREHALHLYQAIRTYVSQCGFTDCGTLVAFSGQLKDEAENEYTEAKLNGFPESQLPDRFGYTKADDPQAVARDQDEYRLLVVAEKYQTGFDQPLLCGMYVDKPLTGVTAVQTLSRLNRTHPLKRQDDVHILDFVNEASDIQAAFEDWFETTITEPSDPNLLYTKQYAVMDYGLLAASEMEAFIRVLGAAGTARLPDAAERKLHAELHEYLKPALDRFAGLETEDEREGFRDALKSYVRAYSLIAQIVDWGDRDLERLYQYGRILLIRLPGHPSTSVDIGDADLSHFRLEFTGRHNASLSPVGDRDVRGHAADGGGFKEPELEPLSEVIEDLNSRFGLGLGTSDQILVFQQVAALVEDTGMQQVALMNDEARFGQVVDGRLDDIVADHAERNTDFMKLYFDNNEFRKAIKEAARSRAYKIITEPAREEALARLRAEMYRETGDHSVKD</sequence>
<dbReference type="AlphaFoldDB" id="A0A4S8QEG7"/>
<keyword evidence="3" id="KW-1185">Reference proteome</keyword>
<dbReference type="PANTHER" id="PTHR42927">
    <property type="entry name" value="HELICASE SUPERFAMILY 1 AND 2 DOMAIN-CONTAINING PROTEIN"/>
    <property type="match status" value="1"/>
</dbReference>
<dbReference type="Pfam" id="PF04313">
    <property type="entry name" value="HSDR_N"/>
    <property type="match status" value="1"/>
</dbReference>
<organism evidence="2 3">
    <name type="scientific">Glycomyces buryatensis</name>
    <dbReference type="NCBI Taxonomy" id="2570927"/>
    <lineage>
        <taxon>Bacteria</taxon>
        <taxon>Bacillati</taxon>
        <taxon>Actinomycetota</taxon>
        <taxon>Actinomycetes</taxon>
        <taxon>Glycomycetales</taxon>
        <taxon>Glycomycetaceae</taxon>
        <taxon>Glycomyces</taxon>
    </lineage>
</organism>
<dbReference type="GO" id="GO:0009035">
    <property type="term" value="F:type I site-specific deoxyribonuclease activity"/>
    <property type="evidence" value="ECO:0007669"/>
    <property type="project" value="UniProtKB-EC"/>
</dbReference>
<keyword evidence="2" id="KW-0540">Nuclease</keyword>
<dbReference type="OrthoDB" id="9758243at2"/>
<dbReference type="InterPro" id="IPR040980">
    <property type="entry name" value="SWI2_SNF2"/>
</dbReference>
<dbReference type="SMART" id="SM00487">
    <property type="entry name" value="DEXDc"/>
    <property type="match status" value="1"/>
</dbReference>
<keyword evidence="2" id="KW-0378">Hydrolase</keyword>
<gene>
    <name evidence="2" type="ORF">FAB82_03420</name>
</gene>
<feature type="domain" description="Helicase ATP-binding" evidence="1">
    <location>
        <begin position="279"/>
        <end position="509"/>
    </location>
</feature>
<dbReference type="Pfam" id="PF22679">
    <property type="entry name" value="T1R_D3-like"/>
    <property type="match status" value="1"/>
</dbReference>
<comment type="caution">
    <text evidence="2">The sequence shown here is derived from an EMBL/GenBank/DDBJ whole genome shotgun (WGS) entry which is preliminary data.</text>
</comment>
<dbReference type="RefSeq" id="WP_136533148.1">
    <property type="nucleotide sequence ID" value="NZ_STGY01000009.1"/>
</dbReference>
<proteinExistence type="predicted"/>
<dbReference type="Pfam" id="PF18766">
    <property type="entry name" value="SWI2_SNF2"/>
    <property type="match status" value="1"/>
</dbReference>
<accession>A0A4S8QEG7</accession>
<dbReference type="InterPro" id="IPR055180">
    <property type="entry name" value="HsdR_RecA-like_helicase_dom_2"/>
</dbReference>
<dbReference type="SUPFAM" id="SSF52540">
    <property type="entry name" value="P-loop containing nucleoside triphosphate hydrolases"/>
    <property type="match status" value="1"/>
</dbReference>
<dbReference type="Gene3D" id="3.40.50.300">
    <property type="entry name" value="P-loop containing nucleotide triphosphate hydrolases"/>
    <property type="match status" value="2"/>
</dbReference>
<dbReference type="PANTHER" id="PTHR42927:SF1">
    <property type="entry name" value="HELICASE SUPERFAMILY 1 AND 2 DOMAIN-CONTAINING PROTEIN"/>
    <property type="match status" value="1"/>
</dbReference>
<dbReference type="EMBL" id="STGY01000009">
    <property type="protein sequence ID" value="THV43017.1"/>
    <property type="molecule type" value="Genomic_DNA"/>
</dbReference>
<dbReference type="InterPro" id="IPR027417">
    <property type="entry name" value="P-loop_NTPase"/>
</dbReference>
<keyword evidence="2" id="KW-0255">Endonuclease</keyword>